<name>A0A4R8J1Y9_9GAMM</name>
<evidence type="ECO:0000256" key="5">
    <source>
        <dbReference type="HAMAP-Rule" id="MF_02126"/>
    </source>
</evidence>
<evidence type="ECO:0000313" key="9">
    <source>
        <dbReference type="Proteomes" id="UP000294914"/>
    </source>
</evidence>
<organism evidence="8 9">
    <name type="scientific">Thiohalophilus thiocyanatoxydans</name>
    <dbReference type="NCBI Taxonomy" id="381308"/>
    <lineage>
        <taxon>Bacteria</taxon>
        <taxon>Pseudomonadati</taxon>
        <taxon>Pseudomonadota</taxon>
        <taxon>Gammaproteobacteria</taxon>
        <taxon>Thiohalomonadales</taxon>
        <taxon>Thiohalophilaceae</taxon>
        <taxon>Thiohalophilus</taxon>
    </lineage>
</organism>
<proteinExistence type="inferred from homology"/>
<keyword evidence="1 5" id="KW-0489">Methyltransferase</keyword>
<dbReference type="Gene3D" id="3.40.50.150">
    <property type="entry name" value="Vaccinia Virus protein VP39"/>
    <property type="match status" value="1"/>
</dbReference>
<feature type="domain" description="Methyltransferase small" evidence="6">
    <location>
        <begin position="128"/>
        <end position="218"/>
    </location>
</feature>
<dbReference type="InterPro" id="IPR050320">
    <property type="entry name" value="N5-glutamine_MTase"/>
</dbReference>
<dbReference type="EC" id="2.1.1.297" evidence="5"/>
<keyword evidence="2 5" id="KW-0808">Transferase</keyword>
<dbReference type="Pfam" id="PF05175">
    <property type="entry name" value="MTS"/>
    <property type="match status" value="1"/>
</dbReference>
<dbReference type="EMBL" id="SOQX01000001">
    <property type="protein sequence ID" value="TDY04347.1"/>
    <property type="molecule type" value="Genomic_DNA"/>
</dbReference>
<dbReference type="FunFam" id="3.40.50.150:FF:000053">
    <property type="entry name" value="Release factor glutamine methyltransferase"/>
    <property type="match status" value="1"/>
</dbReference>
<dbReference type="GO" id="GO:0003676">
    <property type="term" value="F:nucleic acid binding"/>
    <property type="evidence" value="ECO:0007669"/>
    <property type="project" value="InterPro"/>
</dbReference>
<evidence type="ECO:0000256" key="2">
    <source>
        <dbReference type="ARBA" id="ARBA00022679"/>
    </source>
</evidence>
<feature type="binding site" evidence="5">
    <location>
        <position position="212"/>
    </location>
    <ligand>
        <name>S-adenosyl-L-methionine</name>
        <dbReference type="ChEBI" id="CHEBI:59789"/>
    </ligand>
</feature>
<comment type="catalytic activity">
    <reaction evidence="4 5">
        <text>L-glutaminyl-[peptide chain release factor] + S-adenosyl-L-methionine = N(5)-methyl-L-glutaminyl-[peptide chain release factor] + S-adenosyl-L-homocysteine + H(+)</text>
        <dbReference type="Rhea" id="RHEA:42896"/>
        <dbReference type="Rhea" id="RHEA-COMP:10271"/>
        <dbReference type="Rhea" id="RHEA-COMP:10272"/>
        <dbReference type="ChEBI" id="CHEBI:15378"/>
        <dbReference type="ChEBI" id="CHEBI:30011"/>
        <dbReference type="ChEBI" id="CHEBI:57856"/>
        <dbReference type="ChEBI" id="CHEBI:59789"/>
        <dbReference type="ChEBI" id="CHEBI:61891"/>
        <dbReference type="EC" id="2.1.1.297"/>
    </reaction>
</comment>
<dbReference type="InterPro" id="IPR007848">
    <property type="entry name" value="Small_mtfrase_dom"/>
</dbReference>
<dbReference type="InterPro" id="IPR004556">
    <property type="entry name" value="HemK-like"/>
</dbReference>
<dbReference type="Pfam" id="PF17827">
    <property type="entry name" value="PrmC_N"/>
    <property type="match status" value="1"/>
</dbReference>
<comment type="similarity">
    <text evidence="5">Belongs to the protein N5-glutamine methyltransferase family. PrmC subfamily.</text>
</comment>
<comment type="function">
    <text evidence="5">Methylates the class 1 translation termination release factors RF1/PrfA and RF2/PrfB on the glutamine residue of the universally conserved GGQ motif.</text>
</comment>
<sequence>MNVPEYPETRFRYNFERVSFEPFFMSLTVSQLLDDAHRRLQAVSDSARLDSELLLARVLQRSRTWLHTWPEKPMTPAQQQAFATLLQRRLQGEPVAHILGEQDFWSLSLQISAATLIPRPDTERLVELALERIPPQANWSIADLGTGSGAIALALASECPAAQVLATDRDAAALAVAQHNAERLGLTNVRFVLADWLAALAPDSRFDLIASNPPYVCEADPHLAQGDVRFEPHHALAAGADGLAAIRTLVTQAPGHIRPGGWLLLEHGYDQGEAVRHLLHDAGFTEVADFIDYGGNPRVAVGRLPPG</sequence>
<feature type="binding site" evidence="5">
    <location>
        <begin position="145"/>
        <end position="149"/>
    </location>
    <ligand>
        <name>S-adenosyl-L-methionine</name>
        <dbReference type="ChEBI" id="CHEBI:59789"/>
    </ligand>
</feature>
<evidence type="ECO:0000259" key="7">
    <source>
        <dbReference type="Pfam" id="PF17827"/>
    </source>
</evidence>
<evidence type="ECO:0000256" key="1">
    <source>
        <dbReference type="ARBA" id="ARBA00022603"/>
    </source>
</evidence>
<dbReference type="InterPro" id="IPR040758">
    <property type="entry name" value="PrmC_N"/>
</dbReference>
<dbReference type="PANTHER" id="PTHR18895:SF74">
    <property type="entry name" value="MTRF1L RELEASE FACTOR GLUTAMINE METHYLTRANSFERASE"/>
    <property type="match status" value="1"/>
</dbReference>
<dbReference type="NCBIfam" id="TIGR03534">
    <property type="entry name" value="RF_mod_PrmC"/>
    <property type="match status" value="1"/>
</dbReference>
<dbReference type="GO" id="GO:0102559">
    <property type="term" value="F:peptide chain release factor N(5)-glutamine methyltransferase activity"/>
    <property type="evidence" value="ECO:0007669"/>
    <property type="project" value="UniProtKB-EC"/>
</dbReference>
<dbReference type="NCBIfam" id="TIGR00536">
    <property type="entry name" value="hemK_fam"/>
    <property type="match status" value="1"/>
</dbReference>
<evidence type="ECO:0000259" key="6">
    <source>
        <dbReference type="Pfam" id="PF05175"/>
    </source>
</evidence>
<dbReference type="PROSITE" id="PS00092">
    <property type="entry name" value="N6_MTASE"/>
    <property type="match status" value="1"/>
</dbReference>
<keyword evidence="9" id="KW-1185">Reference proteome</keyword>
<feature type="binding site" evidence="5">
    <location>
        <position position="168"/>
    </location>
    <ligand>
        <name>S-adenosyl-L-methionine</name>
        <dbReference type="ChEBI" id="CHEBI:59789"/>
    </ligand>
</feature>
<feature type="domain" description="Release factor glutamine methyltransferase N-terminal" evidence="7">
    <location>
        <begin position="31"/>
        <end position="100"/>
    </location>
</feature>
<evidence type="ECO:0000313" key="8">
    <source>
        <dbReference type="EMBL" id="TDY04347.1"/>
    </source>
</evidence>
<dbReference type="InterPro" id="IPR019874">
    <property type="entry name" value="RF_methyltr_PrmC"/>
</dbReference>
<feature type="binding site" evidence="5">
    <location>
        <position position="196"/>
    </location>
    <ligand>
        <name>S-adenosyl-L-methionine</name>
        <dbReference type="ChEBI" id="CHEBI:59789"/>
    </ligand>
</feature>
<feature type="binding site" evidence="5">
    <location>
        <begin position="212"/>
        <end position="215"/>
    </location>
    <ligand>
        <name>substrate</name>
    </ligand>
</feature>
<evidence type="ECO:0000256" key="4">
    <source>
        <dbReference type="ARBA" id="ARBA00048391"/>
    </source>
</evidence>
<comment type="caution">
    <text evidence="8">The sequence shown here is derived from an EMBL/GenBank/DDBJ whole genome shotgun (WGS) entry which is preliminary data.</text>
</comment>
<reference evidence="8 9" key="1">
    <citation type="submission" date="2019-03" db="EMBL/GenBank/DDBJ databases">
        <title>Genomic Encyclopedia of Type Strains, Phase IV (KMG-IV): sequencing the most valuable type-strain genomes for metagenomic binning, comparative biology and taxonomic classification.</title>
        <authorList>
            <person name="Goeker M."/>
        </authorList>
    </citation>
    <scope>NUCLEOTIDE SEQUENCE [LARGE SCALE GENOMIC DNA]</scope>
    <source>
        <strain evidence="8 9">DSM 16326</strain>
    </source>
</reference>
<dbReference type="InterPro" id="IPR029063">
    <property type="entry name" value="SAM-dependent_MTases_sf"/>
</dbReference>
<evidence type="ECO:0000256" key="3">
    <source>
        <dbReference type="ARBA" id="ARBA00022691"/>
    </source>
</evidence>
<dbReference type="PANTHER" id="PTHR18895">
    <property type="entry name" value="HEMK METHYLTRANSFERASE"/>
    <property type="match status" value="1"/>
</dbReference>
<dbReference type="GO" id="GO:0032259">
    <property type="term" value="P:methylation"/>
    <property type="evidence" value="ECO:0007669"/>
    <property type="project" value="UniProtKB-KW"/>
</dbReference>
<keyword evidence="3 5" id="KW-0949">S-adenosyl-L-methionine</keyword>
<dbReference type="AlphaFoldDB" id="A0A4R8J1Y9"/>
<gene>
    <name evidence="5" type="primary">prmC</name>
    <name evidence="8" type="ORF">EDC23_0722</name>
</gene>
<protein>
    <recommendedName>
        <fullName evidence="5">Release factor glutamine methyltransferase</fullName>
        <shortName evidence="5">RF MTase</shortName>
        <ecNumber evidence="5">2.1.1.297</ecNumber>
    </recommendedName>
    <alternativeName>
        <fullName evidence="5">N5-glutamine methyltransferase PrmC</fullName>
    </alternativeName>
    <alternativeName>
        <fullName evidence="5">Protein-(glutamine-N5) MTase PrmC</fullName>
    </alternativeName>
    <alternativeName>
        <fullName evidence="5">Protein-glutamine N-methyltransferase PrmC</fullName>
    </alternativeName>
</protein>
<dbReference type="InterPro" id="IPR002052">
    <property type="entry name" value="DNA_methylase_N6_adenine_CS"/>
</dbReference>
<dbReference type="CDD" id="cd02440">
    <property type="entry name" value="AdoMet_MTases"/>
    <property type="match status" value="1"/>
</dbReference>
<accession>A0A4R8J1Y9</accession>
<dbReference type="Gene3D" id="1.10.8.10">
    <property type="entry name" value="DNA helicase RuvA subunit, C-terminal domain"/>
    <property type="match status" value="1"/>
</dbReference>
<dbReference type="Proteomes" id="UP000294914">
    <property type="component" value="Unassembled WGS sequence"/>
</dbReference>
<dbReference type="SUPFAM" id="SSF53335">
    <property type="entry name" value="S-adenosyl-L-methionine-dependent methyltransferases"/>
    <property type="match status" value="1"/>
</dbReference>
<dbReference type="HAMAP" id="MF_02126">
    <property type="entry name" value="RF_methyltr_PrmC"/>
    <property type="match status" value="1"/>
</dbReference>